<reference evidence="12" key="1">
    <citation type="submission" date="2021-02" db="EMBL/GenBank/DDBJ databases">
        <authorList>
            <person name="Nowell W R."/>
        </authorList>
    </citation>
    <scope>NUCLEOTIDE SEQUENCE</scope>
</reference>
<dbReference type="GO" id="GO:0005886">
    <property type="term" value="C:plasma membrane"/>
    <property type="evidence" value="ECO:0007669"/>
    <property type="project" value="TreeGrafter"/>
</dbReference>
<dbReference type="SUPFAM" id="SSF57184">
    <property type="entry name" value="Growth factor receptor domain"/>
    <property type="match status" value="1"/>
</dbReference>
<evidence type="ECO:0000256" key="1">
    <source>
        <dbReference type="ARBA" id="ARBA00004167"/>
    </source>
</evidence>
<dbReference type="EMBL" id="CAJNOQ010004962">
    <property type="protein sequence ID" value="CAF1080572.1"/>
    <property type="molecule type" value="Genomic_DNA"/>
</dbReference>
<evidence type="ECO:0000256" key="7">
    <source>
        <dbReference type="ARBA" id="ARBA00023157"/>
    </source>
</evidence>
<feature type="disulfide bond" evidence="9">
    <location>
        <begin position="118"/>
        <end position="130"/>
    </location>
</feature>
<keyword evidence="5" id="KW-1133">Transmembrane helix</keyword>
<evidence type="ECO:0000313" key="15">
    <source>
        <dbReference type="Proteomes" id="UP000663829"/>
    </source>
</evidence>
<dbReference type="Proteomes" id="UP000682733">
    <property type="component" value="Unassembled WGS sequence"/>
</dbReference>
<dbReference type="PROSITE" id="PS01209">
    <property type="entry name" value="LDLRA_1"/>
    <property type="match status" value="2"/>
</dbReference>
<dbReference type="Pfam" id="PF00057">
    <property type="entry name" value="Ldl_recept_a"/>
    <property type="match status" value="2"/>
</dbReference>
<dbReference type="Gene3D" id="4.10.400.10">
    <property type="entry name" value="Low-density Lipoprotein Receptor"/>
    <property type="match status" value="4"/>
</dbReference>
<dbReference type="Proteomes" id="UP000677228">
    <property type="component" value="Unassembled WGS sequence"/>
</dbReference>
<dbReference type="EMBL" id="CAJOBC010004963">
    <property type="protein sequence ID" value="CAF3846529.1"/>
    <property type="molecule type" value="Genomic_DNA"/>
</dbReference>
<evidence type="ECO:0000313" key="12">
    <source>
        <dbReference type="EMBL" id="CAF1080572.1"/>
    </source>
</evidence>
<comment type="caution">
    <text evidence="8">Lacks conserved residue(s) required for the propagation of feature annotation.</text>
</comment>
<feature type="disulfide bond" evidence="9">
    <location>
        <begin position="626"/>
        <end position="641"/>
    </location>
</feature>
<feature type="domain" description="EGF-like" evidence="10">
    <location>
        <begin position="953"/>
        <end position="992"/>
    </location>
</feature>
<dbReference type="OrthoDB" id="9978656at2759"/>
<evidence type="ECO:0000313" key="14">
    <source>
        <dbReference type="EMBL" id="CAF3846529.1"/>
    </source>
</evidence>
<dbReference type="CDD" id="cd00112">
    <property type="entry name" value="LDLa"/>
    <property type="match status" value="3"/>
</dbReference>
<evidence type="ECO:0000256" key="6">
    <source>
        <dbReference type="ARBA" id="ARBA00023136"/>
    </source>
</evidence>
<dbReference type="Proteomes" id="UP000663829">
    <property type="component" value="Unassembled WGS sequence"/>
</dbReference>
<evidence type="ECO:0000256" key="9">
    <source>
        <dbReference type="PROSITE-ProRule" id="PRU00124"/>
    </source>
</evidence>
<dbReference type="PANTHER" id="PTHR24270">
    <property type="entry name" value="LOW-DENSITY LIPOPROTEIN RECEPTOR-RELATED"/>
    <property type="match status" value="1"/>
</dbReference>
<comment type="caution">
    <text evidence="12">The sequence shown here is derived from an EMBL/GenBank/DDBJ whole genome shotgun (WGS) entry which is preliminary data.</text>
</comment>
<accession>A0A814MK49</accession>
<evidence type="ECO:0000256" key="3">
    <source>
        <dbReference type="ARBA" id="ARBA00022692"/>
    </source>
</evidence>
<dbReference type="Gene3D" id="2.10.25.10">
    <property type="entry name" value="Laminin"/>
    <property type="match status" value="1"/>
</dbReference>
<comment type="subcellular location">
    <subcellularLocation>
        <location evidence="2">Endomembrane system</location>
    </subcellularLocation>
    <subcellularLocation>
        <location evidence="1">Membrane</location>
        <topology evidence="1">Single-pass membrane protein</topology>
    </subcellularLocation>
</comment>
<dbReference type="InterPro" id="IPR009030">
    <property type="entry name" value="Growth_fac_rcpt_cys_sf"/>
</dbReference>
<sequence length="1210" mass="139446">MRSSDGEFVPTNNVTSSVCKGTPYSFQELKSLNISGAQLFDWSTPVDIINDYEQYLMSSLDSDSTRMYCNCTDQRYFGTRCQYTFRAEHGAFREIIDKQFSMKYLRNYSDVFEADMTCYSRIQCNSTLVCLDWRQICNGLYDCDDGSDEENCFALEMNECDDETQFRCRNGMCIPKSFSFDLVFDCADHSDEQILDSWFDNCYRNPLVECEEYNCGWLKYSCGDGQCINTFTGICGSGRDVPIYRNWLQVKNDSSEQTIKCWKYMLCQMKSIHWYNYSKQDCIQWCLNPEGNCASHLSRLCNDTIFFPPNSVLYPSVHFLYKTNKSDWDLDKLPDYICFNETMCGTYSGTFFIDGLVCNRTKDFIVYYVDGWSDLIDQLQLIFSACSQPSEKCSPNMFLCDISNKCVSKHRIQDGFTDCYFQIDERYSGECLVNSSNRFTCLYSGQCILRRYLRDDLYHCEDRSDEHYEGLCRAVDSTGCRYLQGVYQPPIGISFHEICNGIHLSNRFHIDNDTDETNCEQWPCETAYTRCDYVWNCPNGLDELDCGTETIQGIITYHVAKCETNEHYCLRINDTSMSCLPLAQANDKIIDCAGASDERGNYCVDEIEKYKCLNSRKCVDTAKALCDGYNDCPNEDDEDLCPWRKHSNCLRNEFACKNKCIPSRWRCDNEIHCLPEGEDEWLCDLANILNSKTIYDNSITYPSGLTDNRQSVSLVQTKLLSSNFGQLPPDQLAFYCHRGILIQTNEYPYRQCLCPASYYGDRCEYQSERIVVFLEVKTPISLPRLTVFRLFIYLVDKSDTLIGFEEIVHMPFLESATKHIFYLLPSLPNAGDYFVRIDAYSVSDSEVKFSASWYFDVQFSFLPVNRLTIDLFINKIKPPNACSNCSFHGLCVTYENFPKSFCLCEKDWKSPQCNEMINSETTMCNKGAKYVQSFNVSKCVCPLGKAGSNCYASFNPCQHAPCKHNGTCIPFDQRTIHFRCICINGYFGDQCQNYSSRLGIIVNDVLYDDSYQKKMPALIVHFVATSIELFGIADRVKYVLFKSVPFSTRLEILDETSETLPTFAFVQLFPNASHANGLYYLVLSLGWKSIRSVSTNLISDNYCPNVRELLNETVLLYPMLKRVKFYNRICNGTRPICFYDETYMCFCTTIVDRPDCIIFDHLSTSCTDGSYFCQNNGLCIQALQKRRGRPLCNISESREVLKEAMFIPTN</sequence>
<feature type="disulfide bond" evidence="8">
    <location>
        <begin position="982"/>
        <end position="991"/>
    </location>
</feature>
<organism evidence="12 15">
    <name type="scientific">Didymodactylos carnosus</name>
    <dbReference type="NCBI Taxonomy" id="1234261"/>
    <lineage>
        <taxon>Eukaryota</taxon>
        <taxon>Metazoa</taxon>
        <taxon>Spiralia</taxon>
        <taxon>Gnathifera</taxon>
        <taxon>Rotifera</taxon>
        <taxon>Eurotatoria</taxon>
        <taxon>Bdelloidea</taxon>
        <taxon>Philodinida</taxon>
        <taxon>Philodinidae</taxon>
        <taxon>Didymodactylos</taxon>
    </lineage>
</organism>
<proteinExistence type="predicted"/>
<keyword evidence="7 8" id="KW-1015">Disulfide bond</keyword>
<dbReference type="PRINTS" id="PR00261">
    <property type="entry name" value="LDLRECEPTOR"/>
</dbReference>
<dbReference type="PROSITE" id="PS50026">
    <property type="entry name" value="EGF_3"/>
    <property type="match status" value="1"/>
</dbReference>
<feature type="disulfide bond" evidence="9">
    <location>
        <begin position="137"/>
        <end position="152"/>
    </location>
</feature>
<feature type="disulfide bond" evidence="9">
    <location>
        <begin position="168"/>
        <end position="186"/>
    </location>
</feature>
<dbReference type="InterPro" id="IPR036055">
    <property type="entry name" value="LDL_receptor-like_sf"/>
</dbReference>
<gene>
    <name evidence="12" type="ORF">GPM918_LOCUS17746</name>
    <name evidence="11" type="ORF">OVA965_LOCUS8764</name>
    <name evidence="14" type="ORF">SRO942_LOCUS17745</name>
    <name evidence="13" type="ORF">TMI583_LOCUS8760</name>
</gene>
<evidence type="ECO:0000256" key="4">
    <source>
        <dbReference type="ARBA" id="ARBA00022737"/>
    </source>
</evidence>
<evidence type="ECO:0000256" key="2">
    <source>
        <dbReference type="ARBA" id="ARBA00004308"/>
    </source>
</evidence>
<dbReference type="PROSITE" id="PS00022">
    <property type="entry name" value="EGF_1"/>
    <property type="match status" value="2"/>
</dbReference>
<evidence type="ECO:0000256" key="8">
    <source>
        <dbReference type="PROSITE-ProRule" id="PRU00076"/>
    </source>
</evidence>
<dbReference type="SMART" id="SM00192">
    <property type="entry name" value="LDLa"/>
    <property type="match status" value="8"/>
</dbReference>
<keyword evidence="3" id="KW-0812">Transmembrane</keyword>
<dbReference type="PROSITE" id="PS01186">
    <property type="entry name" value="EGF_2"/>
    <property type="match status" value="1"/>
</dbReference>
<evidence type="ECO:0000313" key="11">
    <source>
        <dbReference type="EMBL" id="CAF0883865.1"/>
    </source>
</evidence>
<name>A0A814MK49_9BILA</name>
<dbReference type="GO" id="GO:0016192">
    <property type="term" value="P:vesicle-mediated transport"/>
    <property type="evidence" value="ECO:0007669"/>
    <property type="project" value="UniProtKB-ARBA"/>
</dbReference>
<keyword evidence="6" id="KW-0472">Membrane</keyword>
<dbReference type="SUPFAM" id="SSF57424">
    <property type="entry name" value="LDL receptor-like module"/>
    <property type="match status" value="3"/>
</dbReference>
<keyword evidence="4" id="KW-0677">Repeat</keyword>
<evidence type="ECO:0000313" key="13">
    <source>
        <dbReference type="EMBL" id="CAF3667162.1"/>
    </source>
</evidence>
<dbReference type="AlphaFoldDB" id="A0A814MK49"/>
<dbReference type="InterPro" id="IPR023415">
    <property type="entry name" value="LDLR_class-A_CS"/>
</dbReference>
<evidence type="ECO:0000256" key="5">
    <source>
        <dbReference type="ARBA" id="ARBA00022989"/>
    </source>
</evidence>
<keyword evidence="8" id="KW-0245">EGF-like domain</keyword>
<keyword evidence="15" id="KW-1185">Reference proteome</keyword>
<dbReference type="PANTHER" id="PTHR24270:SF61">
    <property type="entry name" value="EGF-LIKE DOMAIN-CONTAINING PROTEIN"/>
    <property type="match status" value="1"/>
</dbReference>
<dbReference type="PROSITE" id="PS50068">
    <property type="entry name" value="LDLRA_2"/>
    <property type="match status" value="4"/>
</dbReference>
<dbReference type="SMART" id="SM00181">
    <property type="entry name" value="EGF"/>
    <property type="match status" value="3"/>
</dbReference>
<dbReference type="InterPro" id="IPR050685">
    <property type="entry name" value="LDLR"/>
</dbReference>
<evidence type="ECO:0000259" key="10">
    <source>
        <dbReference type="PROSITE" id="PS50026"/>
    </source>
</evidence>
<dbReference type="GO" id="GO:0012505">
    <property type="term" value="C:endomembrane system"/>
    <property type="evidence" value="ECO:0007669"/>
    <property type="project" value="UniProtKB-SubCell"/>
</dbReference>
<dbReference type="EMBL" id="CAJOBA010002998">
    <property type="protein sequence ID" value="CAF3667162.1"/>
    <property type="molecule type" value="Genomic_DNA"/>
</dbReference>
<dbReference type="EMBL" id="CAJNOK010002997">
    <property type="protein sequence ID" value="CAF0883865.1"/>
    <property type="molecule type" value="Genomic_DNA"/>
</dbReference>
<dbReference type="InterPro" id="IPR002172">
    <property type="entry name" value="LDrepeatLR_classA_rpt"/>
</dbReference>
<dbReference type="Proteomes" id="UP000681722">
    <property type="component" value="Unassembled WGS sequence"/>
</dbReference>
<dbReference type="InterPro" id="IPR000742">
    <property type="entry name" value="EGF"/>
</dbReference>
<protein>
    <recommendedName>
        <fullName evidence="10">EGF-like domain-containing protein</fullName>
    </recommendedName>
</protein>